<evidence type="ECO:0000256" key="1">
    <source>
        <dbReference type="ARBA" id="ARBA00022729"/>
    </source>
</evidence>
<dbReference type="PROSITE" id="PS51257">
    <property type="entry name" value="PROKAR_LIPOPROTEIN"/>
    <property type="match status" value="1"/>
</dbReference>
<feature type="domain" description="Outer membrane protein assembly factor BamE" evidence="3">
    <location>
        <begin position="97"/>
        <end position="161"/>
    </location>
</feature>
<sequence length="171" mass="19400">MSFSWPRFDLSSWSTRWRPMLLGALALVGCDTAKLDATVPGQSTSADVIKHWGEPPGRWENDDGSITWEYPRGPMGTATYLITLGPDGIVQRVEQALTETNYARVRPGMSRDEVRHILGSPAGTTVFERQQEEVWDWRIAGDLPWEEWHFYVNFDLDGRVKTTSKAMIQKG</sequence>
<dbReference type="RefSeq" id="WP_054619972.1">
    <property type="nucleotide sequence ID" value="NZ_CP022579.1"/>
</dbReference>
<dbReference type="GO" id="GO:0019867">
    <property type="term" value="C:outer membrane"/>
    <property type="evidence" value="ECO:0007669"/>
    <property type="project" value="InterPro"/>
</dbReference>
<name>A0A5C1E4B2_9RHOO</name>
<dbReference type="InterPro" id="IPR007450">
    <property type="entry name" value="BamE_dom"/>
</dbReference>
<keyword evidence="2" id="KW-0472">Membrane</keyword>
<dbReference type="AlphaFoldDB" id="A0A5C1E4B2"/>
<dbReference type="KEGG" id="otr:OTERR_00880"/>
<dbReference type="Gene3D" id="3.30.1450.10">
    <property type="match status" value="1"/>
</dbReference>
<evidence type="ECO:0000313" key="5">
    <source>
        <dbReference type="Proteomes" id="UP000323671"/>
    </source>
</evidence>
<protein>
    <recommendedName>
        <fullName evidence="3">Outer membrane protein assembly factor BamE domain-containing protein</fullName>
    </recommendedName>
</protein>
<proteinExistence type="predicted"/>
<evidence type="ECO:0000256" key="2">
    <source>
        <dbReference type="ARBA" id="ARBA00023136"/>
    </source>
</evidence>
<evidence type="ECO:0000313" key="4">
    <source>
        <dbReference type="EMBL" id="QEL63564.1"/>
    </source>
</evidence>
<organism evidence="4 5">
    <name type="scientific">Oryzomicrobium terrae</name>
    <dbReference type="NCBI Taxonomy" id="1735038"/>
    <lineage>
        <taxon>Bacteria</taxon>
        <taxon>Pseudomonadati</taxon>
        <taxon>Pseudomonadota</taxon>
        <taxon>Betaproteobacteria</taxon>
        <taxon>Rhodocyclales</taxon>
        <taxon>Rhodocyclaceae</taxon>
        <taxon>Oryzomicrobium</taxon>
    </lineage>
</organism>
<gene>
    <name evidence="4" type="ORF">OTERR_00880</name>
</gene>
<dbReference type="EMBL" id="CP022579">
    <property type="protein sequence ID" value="QEL63564.1"/>
    <property type="molecule type" value="Genomic_DNA"/>
</dbReference>
<accession>A0A5C1E4B2</accession>
<evidence type="ECO:0000259" key="3">
    <source>
        <dbReference type="Pfam" id="PF04355"/>
    </source>
</evidence>
<dbReference type="InterPro" id="IPR037873">
    <property type="entry name" value="BamE-like"/>
</dbReference>
<dbReference type="Pfam" id="PF04355">
    <property type="entry name" value="BamE"/>
    <property type="match status" value="1"/>
</dbReference>
<reference evidence="4 5" key="1">
    <citation type="submission" date="2017-07" db="EMBL/GenBank/DDBJ databases">
        <title>Complete genome sequence of Oryzomicrobium terrae TPP412.</title>
        <authorList>
            <person name="Chiu L.-W."/>
            <person name="Lo K.-J."/>
            <person name="Tsai Y.-M."/>
            <person name="Lin S.-S."/>
            <person name="Kuo C.-H."/>
            <person name="Liu C.-T."/>
        </authorList>
    </citation>
    <scope>NUCLEOTIDE SEQUENCE [LARGE SCALE GENOMIC DNA]</scope>
    <source>
        <strain evidence="4 5">TPP412</strain>
    </source>
</reference>
<dbReference type="Proteomes" id="UP000323671">
    <property type="component" value="Chromosome"/>
</dbReference>
<keyword evidence="5" id="KW-1185">Reference proteome</keyword>
<keyword evidence="1" id="KW-0732">Signal</keyword>